<dbReference type="InterPro" id="IPR048671">
    <property type="entry name" value="RecQ-1-like_HTH"/>
</dbReference>
<keyword evidence="5" id="KW-0547">Nucleotide-binding</keyword>
<evidence type="ECO:0000256" key="15">
    <source>
        <dbReference type="ARBA" id="ARBA00034617"/>
    </source>
</evidence>
<keyword evidence="7" id="KW-0378">Hydrolase</keyword>
<keyword evidence="4" id="KW-0479">Metal-binding</keyword>
<dbReference type="Gene3D" id="3.40.50.300">
    <property type="entry name" value="P-loop containing nucleotide triphosphate hydrolases"/>
    <property type="match status" value="2"/>
</dbReference>
<dbReference type="GO" id="GO:0009378">
    <property type="term" value="F:four-way junction helicase activity"/>
    <property type="evidence" value="ECO:0007669"/>
    <property type="project" value="TreeGrafter"/>
</dbReference>
<dbReference type="CDD" id="cd17920">
    <property type="entry name" value="DEXHc_RecQ"/>
    <property type="match status" value="1"/>
</dbReference>
<dbReference type="EMBL" id="RCCK01000012">
    <property type="protein sequence ID" value="RLJ74977.1"/>
    <property type="molecule type" value="Genomic_DNA"/>
</dbReference>
<feature type="domain" description="HRDC" evidence="17">
    <location>
        <begin position="544"/>
        <end position="624"/>
    </location>
</feature>
<dbReference type="GO" id="GO:0043138">
    <property type="term" value="F:3'-5' DNA helicase activity"/>
    <property type="evidence" value="ECO:0007669"/>
    <property type="project" value="UniProtKB-EC"/>
</dbReference>
<evidence type="ECO:0000256" key="12">
    <source>
        <dbReference type="ARBA" id="ARBA00023172"/>
    </source>
</evidence>
<dbReference type="NCBIfam" id="TIGR00614">
    <property type="entry name" value="recQ_fam"/>
    <property type="match status" value="1"/>
</dbReference>
<dbReference type="EC" id="5.6.2.4" evidence="16"/>
<dbReference type="FunFam" id="3.40.50.300:FF:000156">
    <property type="entry name" value="ATP-dependent DNA helicase recQ"/>
    <property type="match status" value="1"/>
</dbReference>
<dbReference type="InterPro" id="IPR010997">
    <property type="entry name" value="HRDC-like_sf"/>
</dbReference>
<dbReference type="Proteomes" id="UP000273898">
    <property type="component" value="Unassembled WGS sequence"/>
</dbReference>
<dbReference type="GO" id="GO:0046872">
    <property type="term" value="F:metal ion binding"/>
    <property type="evidence" value="ECO:0007669"/>
    <property type="project" value="UniProtKB-KW"/>
</dbReference>
<evidence type="ECO:0000256" key="16">
    <source>
        <dbReference type="NCBIfam" id="TIGR01389"/>
    </source>
</evidence>
<evidence type="ECO:0000256" key="5">
    <source>
        <dbReference type="ARBA" id="ARBA00022741"/>
    </source>
</evidence>
<protein>
    <recommendedName>
        <fullName evidence="16">DNA helicase RecQ</fullName>
        <ecNumber evidence="16">5.6.2.4</ecNumber>
    </recommendedName>
</protein>
<dbReference type="InterPro" id="IPR036390">
    <property type="entry name" value="WH_DNA-bd_sf"/>
</dbReference>
<evidence type="ECO:0000313" key="21">
    <source>
        <dbReference type="Proteomes" id="UP000273898"/>
    </source>
</evidence>
<evidence type="ECO:0000256" key="8">
    <source>
        <dbReference type="ARBA" id="ARBA00022806"/>
    </source>
</evidence>
<dbReference type="SMART" id="SM00956">
    <property type="entry name" value="RQC"/>
    <property type="match status" value="1"/>
</dbReference>
<dbReference type="PROSITE" id="PS51192">
    <property type="entry name" value="HELICASE_ATP_BIND_1"/>
    <property type="match status" value="1"/>
</dbReference>
<dbReference type="SUPFAM" id="SSF46785">
    <property type="entry name" value="Winged helix' DNA-binding domain"/>
    <property type="match status" value="1"/>
</dbReference>
<dbReference type="PROSITE" id="PS50967">
    <property type="entry name" value="HRDC"/>
    <property type="match status" value="1"/>
</dbReference>
<keyword evidence="11" id="KW-0238">DNA-binding</keyword>
<dbReference type="Pfam" id="PF00270">
    <property type="entry name" value="DEAD"/>
    <property type="match status" value="1"/>
</dbReference>
<gene>
    <name evidence="20" type="ORF">BCL90_3323</name>
</gene>
<evidence type="ECO:0000256" key="1">
    <source>
        <dbReference type="ARBA" id="ARBA00001946"/>
    </source>
</evidence>
<accession>A0A497Y3E4</accession>
<dbReference type="InterPro" id="IPR032284">
    <property type="entry name" value="RecQ_Zn-bd"/>
</dbReference>
<dbReference type="PANTHER" id="PTHR13710">
    <property type="entry name" value="DNA HELICASE RECQ FAMILY MEMBER"/>
    <property type="match status" value="1"/>
</dbReference>
<dbReference type="GO" id="GO:0006310">
    <property type="term" value="P:DNA recombination"/>
    <property type="evidence" value="ECO:0007669"/>
    <property type="project" value="UniProtKB-UniRule"/>
</dbReference>
<dbReference type="PANTHER" id="PTHR13710:SF105">
    <property type="entry name" value="ATP-DEPENDENT DNA HELICASE Q1"/>
    <property type="match status" value="1"/>
</dbReference>
<organism evidence="20 21">
    <name type="scientific">Pedobacter alluvionis</name>
    <dbReference type="NCBI Taxonomy" id="475253"/>
    <lineage>
        <taxon>Bacteria</taxon>
        <taxon>Pseudomonadati</taxon>
        <taxon>Bacteroidota</taxon>
        <taxon>Sphingobacteriia</taxon>
        <taxon>Sphingobacteriales</taxon>
        <taxon>Sphingobacteriaceae</taxon>
        <taxon>Pedobacter</taxon>
    </lineage>
</organism>
<dbReference type="AlphaFoldDB" id="A0A497Y3E4"/>
<dbReference type="PROSITE" id="PS51194">
    <property type="entry name" value="HELICASE_CTER"/>
    <property type="match status" value="1"/>
</dbReference>
<dbReference type="InterPro" id="IPR018982">
    <property type="entry name" value="RQC_domain"/>
</dbReference>
<dbReference type="Gene3D" id="1.10.10.10">
    <property type="entry name" value="Winged helix-like DNA-binding domain superfamily/Winged helix DNA-binding domain"/>
    <property type="match status" value="1"/>
</dbReference>
<keyword evidence="12" id="KW-0233">DNA recombination</keyword>
<dbReference type="Pfam" id="PF21220">
    <property type="entry name" value="RecQ-1-like_HTH"/>
    <property type="match status" value="1"/>
</dbReference>
<dbReference type="GO" id="GO:0005737">
    <property type="term" value="C:cytoplasm"/>
    <property type="evidence" value="ECO:0007669"/>
    <property type="project" value="TreeGrafter"/>
</dbReference>
<dbReference type="GO" id="GO:0003677">
    <property type="term" value="F:DNA binding"/>
    <property type="evidence" value="ECO:0007669"/>
    <property type="project" value="UniProtKB-KW"/>
</dbReference>
<dbReference type="Pfam" id="PF00570">
    <property type="entry name" value="HRDC"/>
    <property type="match status" value="1"/>
</dbReference>
<dbReference type="Gene3D" id="1.10.10.1390">
    <property type="entry name" value="ATP-dependent DNA helicase RecQ"/>
    <property type="match status" value="1"/>
</dbReference>
<evidence type="ECO:0000256" key="13">
    <source>
        <dbReference type="ARBA" id="ARBA00023204"/>
    </source>
</evidence>
<dbReference type="Gene3D" id="1.10.150.80">
    <property type="entry name" value="HRDC domain"/>
    <property type="match status" value="1"/>
</dbReference>
<dbReference type="SMART" id="SM00487">
    <property type="entry name" value="DEXDc"/>
    <property type="match status" value="1"/>
</dbReference>
<dbReference type="SUPFAM" id="SSF47819">
    <property type="entry name" value="HRDC-like"/>
    <property type="match status" value="1"/>
</dbReference>
<evidence type="ECO:0000256" key="4">
    <source>
        <dbReference type="ARBA" id="ARBA00022723"/>
    </source>
</evidence>
<dbReference type="NCBIfam" id="TIGR01389">
    <property type="entry name" value="recQ"/>
    <property type="match status" value="1"/>
</dbReference>
<comment type="cofactor">
    <cofactor evidence="2">
        <name>Zn(2+)</name>
        <dbReference type="ChEBI" id="CHEBI:29105"/>
    </cofactor>
</comment>
<dbReference type="InterPro" id="IPR004589">
    <property type="entry name" value="DNA_helicase_ATP-dep_RecQ"/>
</dbReference>
<dbReference type="GO" id="GO:0006281">
    <property type="term" value="P:DNA repair"/>
    <property type="evidence" value="ECO:0007669"/>
    <property type="project" value="UniProtKB-KW"/>
</dbReference>
<dbReference type="Pfam" id="PF00271">
    <property type="entry name" value="Helicase_C"/>
    <property type="match status" value="1"/>
</dbReference>
<feature type="domain" description="Helicase ATP-binding" evidence="18">
    <location>
        <begin position="41"/>
        <end position="213"/>
    </location>
</feature>
<dbReference type="InterPro" id="IPR036388">
    <property type="entry name" value="WH-like_DNA-bd_sf"/>
</dbReference>
<evidence type="ECO:0000256" key="10">
    <source>
        <dbReference type="ARBA" id="ARBA00022840"/>
    </source>
</evidence>
<comment type="similarity">
    <text evidence="3">Belongs to the helicase family. RecQ subfamily.</text>
</comment>
<dbReference type="GO" id="GO:0016787">
    <property type="term" value="F:hydrolase activity"/>
    <property type="evidence" value="ECO:0007669"/>
    <property type="project" value="UniProtKB-KW"/>
</dbReference>
<dbReference type="SMART" id="SM00341">
    <property type="entry name" value="HRDC"/>
    <property type="match status" value="1"/>
</dbReference>
<proteinExistence type="inferred from homology"/>
<dbReference type="InterPro" id="IPR027417">
    <property type="entry name" value="P-loop_NTPase"/>
</dbReference>
<dbReference type="InterPro" id="IPR011545">
    <property type="entry name" value="DEAD/DEAH_box_helicase_dom"/>
</dbReference>
<evidence type="ECO:0000256" key="9">
    <source>
        <dbReference type="ARBA" id="ARBA00022833"/>
    </source>
</evidence>
<dbReference type="GO" id="GO:0030894">
    <property type="term" value="C:replisome"/>
    <property type="evidence" value="ECO:0007669"/>
    <property type="project" value="TreeGrafter"/>
</dbReference>
<comment type="catalytic activity">
    <reaction evidence="15">
        <text>Couples ATP hydrolysis with the unwinding of duplex DNA by translocating in the 3'-5' direction.</text>
        <dbReference type="EC" id="5.6.2.4"/>
    </reaction>
</comment>
<dbReference type="Pfam" id="PF16124">
    <property type="entry name" value="RecQ_Zn_bind"/>
    <property type="match status" value="1"/>
</dbReference>
<dbReference type="GO" id="GO:0043590">
    <property type="term" value="C:bacterial nucleoid"/>
    <property type="evidence" value="ECO:0007669"/>
    <property type="project" value="TreeGrafter"/>
</dbReference>
<evidence type="ECO:0000313" key="20">
    <source>
        <dbReference type="EMBL" id="RLJ74977.1"/>
    </source>
</evidence>
<dbReference type="SUPFAM" id="SSF52540">
    <property type="entry name" value="P-loop containing nucleoside triphosphate hydrolases"/>
    <property type="match status" value="1"/>
</dbReference>
<dbReference type="GO" id="GO:0009432">
    <property type="term" value="P:SOS response"/>
    <property type="evidence" value="ECO:0007669"/>
    <property type="project" value="UniProtKB-UniRule"/>
</dbReference>
<keyword evidence="8 20" id="KW-0347">Helicase</keyword>
<dbReference type="InterPro" id="IPR002121">
    <property type="entry name" value="HRDC_dom"/>
</dbReference>
<evidence type="ECO:0000256" key="7">
    <source>
        <dbReference type="ARBA" id="ARBA00022801"/>
    </source>
</evidence>
<dbReference type="GO" id="GO:0006260">
    <property type="term" value="P:DNA replication"/>
    <property type="evidence" value="ECO:0007669"/>
    <property type="project" value="InterPro"/>
</dbReference>
<evidence type="ECO:0000256" key="3">
    <source>
        <dbReference type="ARBA" id="ARBA00005446"/>
    </source>
</evidence>
<reference evidence="20 21" key="1">
    <citation type="submission" date="2018-10" db="EMBL/GenBank/DDBJ databases">
        <title>Genomic Encyclopedia of Archaeal and Bacterial Type Strains, Phase II (KMG-II): from individual species to whole genera.</title>
        <authorList>
            <person name="Goeker M."/>
        </authorList>
    </citation>
    <scope>NUCLEOTIDE SEQUENCE [LARGE SCALE GENOMIC DNA]</scope>
    <source>
        <strain evidence="20 21">DSM 19624</strain>
    </source>
</reference>
<evidence type="ECO:0000259" key="18">
    <source>
        <dbReference type="PROSITE" id="PS51192"/>
    </source>
</evidence>
<name>A0A497Y3E4_9SPHI</name>
<comment type="cofactor">
    <cofactor evidence="1">
        <name>Mg(2+)</name>
        <dbReference type="ChEBI" id="CHEBI:18420"/>
    </cofactor>
</comment>
<keyword evidence="13" id="KW-0234">DNA repair</keyword>
<keyword evidence="9" id="KW-0862">Zinc</keyword>
<dbReference type="FunFam" id="3.40.50.300:FF:001051">
    <property type="entry name" value="ATP-dependent DNA helicase RecQ"/>
    <property type="match status" value="1"/>
</dbReference>
<evidence type="ECO:0000256" key="2">
    <source>
        <dbReference type="ARBA" id="ARBA00001947"/>
    </source>
</evidence>
<evidence type="ECO:0000256" key="11">
    <source>
        <dbReference type="ARBA" id="ARBA00023125"/>
    </source>
</evidence>
<keyword evidence="14" id="KW-0413">Isomerase</keyword>
<evidence type="ECO:0000256" key="6">
    <source>
        <dbReference type="ARBA" id="ARBA00022763"/>
    </source>
</evidence>
<evidence type="ECO:0000256" key="14">
    <source>
        <dbReference type="ARBA" id="ARBA00023235"/>
    </source>
</evidence>
<dbReference type="InterPro" id="IPR044876">
    <property type="entry name" value="HRDC_dom_sf"/>
</dbReference>
<dbReference type="InterPro" id="IPR001650">
    <property type="entry name" value="Helicase_C-like"/>
</dbReference>
<dbReference type="SMART" id="SM00490">
    <property type="entry name" value="HELICc"/>
    <property type="match status" value="1"/>
</dbReference>
<feature type="domain" description="Helicase C-terminal" evidence="19">
    <location>
        <begin position="233"/>
        <end position="385"/>
    </location>
</feature>
<dbReference type="InterPro" id="IPR006293">
    <property type="entry name" value="DNA_helicase_ATP-dep_RecQ_bac"/>
</dbReference>
<keyword evidence="6" id="KW-0227">DNA damage</keyword>
<sequence>MDTKIASHILLHKMDVKKSLFDNLQNFFGFDNFKGDQESIITNILEGNNTFVIMPTGGGKSICYQLPALMSEGTAIVISPLIALMKNQVDQLRAFGGNDSIAHFLNSSLNKSEITQVKSDLLSGQTKLLYVAPESLAKQDNIEFLNLIKISFVAVDEAHCISEWGHDFRPEYRKIKQVIAGLGNNIPIIALTATATPKVQQDIMKNLGMMEATLFKSSFNRPNLFYEIRPKRDITKEIIKYIKSNPGKSGIIYCLSRKKVEEVAEALNLNGISALPYHAGLDPKVRAETQDKFLMEDAEVIVATIAFGMGIDKPDVRFVIHHDVPKSMEGYYQETGRAGRDGGEGVCIAFYSQKDVDKLAKFMKDKPVSEREIGTQILKEVIDYAESGVCRRKQILHYFGENFNETGCNCMCDNCKKPKKQFDAESQLSTVLKFIEKSGEKFDDAHLLNVFLGLETAQTIAYEHSKVPEFGIGKEEGELMWKSIIRQAVLNNYLFKDIDNYGLLKLTKQGRDFIVNPYSLKFILNEPIENGADDDEDEVKHGTGALDTHLLSLLKELRKKIAKQKSVPPFVVFQDPSLEEMCTHYPITMEELRQISGVGSGKAMKFGTPFIELIKKYVEDNDIERPIDLIIKTQANKSQMKVSIIQNIDRQIGLEDIADSKGITYEEILKEVESIVNSGTKLNLNYFIDEVIDDDRQDEVFDYFRAAESDSIDEALNELGETDYTREEIQLMRIKFMSELGN</sequence>
<dbReference type="Pfam" id="PF09382">
    <property type="entry name" value="RQC"/>
    <property type="match status" value="1"/>
</dbReference>
<evidence type="ECO:0000259" key="19">
    <source>
        <dbReference type="PROSITE" id="PS51194"/>
    </source>
</evidence>
<evidence type="ECO:0000259" key="17">
    <source>
        <dbReference type="PROSITE" id="PS50967"/>
    </source>
</evidence>
<dbReference type="InterPro" id="IPR014001">
    <property type="entry name" value="Helicase_ATP-bd"/>
</dbReference>
<keyword evidence="10" id="KW-0067">ATP-binding</keyword>
<dbReference type="CDD" id="cd18794">
    <property type="entry name" value="SF2_C_RecQ"/>
    <property type="match status" value="1"/>
</dbReference>
<dbReference type="GO" id="GO:0005524">
    <property type="term" value="F:ATP binding"/>
    <property type="evidence" value="ECO:0007669"/>
    <property type="project" value="UniProtKB-KW"/>
</dbReference>
<comment type="caution">
    <text evidence="20">The sequence shown here is derived from an EMBL/GenBank/DDBJ whole genome shotgun (WGS) entry which is preliminary data.</text>
</comment>